<evidence type="ECO:0000313" key="12">
    <source>
        <dbReference type="EMBL" id="QDV30076.1"/>
    </source>
</evidence>
<proteinExistence type="inferred from homology"/>
<protein>
    <recommendedName>
        <fullName evidence="3">Sec translocon accessory complex subunit YajC</fullName>
    </recommendedName>
</protein>
<dbReference type="PRINTS" id="PR01853">
    <property type="entry name" value="YAJCTRNLCASE"/>
</dbReference>
<dbReference type="GO" id="GO:0015031">
    <property type="term" value="P:protein transport"/>
    <property type="evidence" value="ECO:0007669"/>
    <property type="project" value="UniProtKB-KW"/>
</dbReference>
<keyword evidence="10 11" id="KW-0472">Membrane</keyword>
<keyword evidence="5" id="KW-1003">Cell membrane</keyword>
<feature type="transmembrane region" description="Helical" evidence="11">
    <location>
        <begin position="28"/>
        <end position="48"/>
    </location>
</feature>
<keyword evidence="7" id="KW-0653">Protein transport</keyword>
<dbReference type="PANTHER" id="PTHR33909:SF1">
    <property type="entry name" value="SEC TRANSLOCON ACCESSORY COMPLEX SUBUNIT YAJC"/>
    <property type="match status" value="1"/>
</dbReference>
<evidence type="ECO:0000256" key="1">
    <source>
        <dbReference type="ARBA" id="ARBA00004162"/>
    </source>
</evidence>
<gene>
    <name evidence="12" type="ORF">Spb1_20030</name>
</gene>
<evidence type="ECO:0000256" key="4">
    <source>
        <dbReference type="ARBA" id="ARBA00022448"/>
    </source>
</evidence>
<evidence type="ECO:0000313" key="13">
    <source>
        <dbReference type="Proteomes" id="UP000315349"/>
    </source>
</evidence>
<keyword evidence="6 11" id="KW-0812">Transmembrane</keyword>
<dbReference type="InterPro" id="IPR003849">
    <property type="entry name" value="Preprotein_translocase_YajC"/>
</dbReference>
<evidence type="ECO:0000256" key="10">
    <source>
        <dbReference type="ARBA" id="ARBA00023136"/>
    </source>
</evidence>
<evidence type="ECO:0000256" key="2">
    <source>
        <dbReference type="ARBA" id="ARBA00006742"/>
    </source>
</evidence>
<dbReference type="Proteomes" id="UP000315349">
    <property type="component" value="Chromosome"/>
</dbReference>
<dbReference type="SMART" id="SM01323">
    <property type="entry name" value="YajC"/>
    <property type="match status" value="1"/>
</dbReference>
<dbReference type="KEGG" id="peh:Spb1_20030"/>
<evidence type="ECO:0000256" key="7">
    <source>
        <dbReference type="ARBA" id="ARBA00022927"/>
    </source>
</evidence>
<dbReference type="EMBL" id="CP036299">
    <property type="protein sequence ID" value="QDV30076.1"/>
    <property type="molecule type" value="Genomic_DNA"/>
</dbReference>
<keyword evidence="8 11" id="KW-1133">Transmembrane helix</keyword>
<dbReference type="AlphaFoldDB" id="A0A518GND0"/>
<accession>A0A518GND0</accession>
<evidence type="ECO:0000256" key="8">
    <source>
        <dbReference type="ARBA" id="ARBA00022989"/>
    </source>
</evidence>
<dbReference type="Pfam" id="PF02699">
    <property type="entry name" value="YajC"/>
    <property type="match status" value="1"/>
</dbReference>
<organism evidence="12 13">
    <name type="scientific">Planctopirus ephydatiae</name>
    <dbReference type="NCBI Taxonomy" id="2528019"/>
    <lineage>
        <taxon>Bacteria</taxon>
        <taxon>Pseudomonadati</taxon>
        <taxon>Planctomycetota</taxon>
        <taxon>Planctomycetia</taxon>
        <taxon>Planctomycetales</taxon>
        <taxon>Planctomycetaceae</taxon>
        <taxon>Planctopirus</taxon>
    </lineage>
</organism>
<dbReference type="OrthoDB" id="9800132at2"/>
<keyword evidence="9" id="KW-0811">Translocation</keyword>
<comment type="similarity">
    <text evidence="2">Belongs to the YajC family.</text>
</comment>
<sequence>MNWQSGLMIAQPAPQAAPAQGGNPTTEIWGMFVPMIIVVGLFYFLMVVPQRKEQAKRDALIKALKKNDRVVTIGGMIGHVANISADGKEITLKFGDNVRIPFRRSAIHEVLGEEVPPTDAKPV</sequence>
<evidence type="ECO:0000256" key="3">
    <source>
        <dbReference type="ARBA" id="ARBA00014962"/>
    </source>
</evidence>
<keyword evidence="13" id="KW-1185">Reference proteome</keyword>
<name>A0A518GND0_9PLAN</name>
<dbReference type="NCBIfam" id="TIGR00739">
    <property type="entry name" value="yajC"/>
    <property type="match status" value="1"/>
</dbReference>
<evidence type="ECO:0000256" key="9">
    <source>
        <dbReference type="ARBA" id="ARBA00023010"/>
    </source>
</evidence>
<comment type="subcellular location">
    <subcellularLocation>
        <location evidence="1">Cell membrane</location>
        <topology evidence="1">Single-pass membrane protein</topology>
    </subcellularLocation>
</comment>
<evidence type="ECO:0000256" key="11">
    <source>
        <dbReference type="SAM" id="Phobius"/>
    </source>
</evidence>
<evidence type="ECO:0000256" key="5">
    <source>
        <dbReference type="ARBA" id="ARBA00022475"/>
    </source>
</evidence>
<dbReference type="PANTHER" id="PTHR33909">
    <property type="entry name" value="SEC TRANSLOCON ACCESSORY COMPLEX SUBUNIT YAJC"/>
    <property type="match status" value="1"/>
</dbReference>
<evidence type="ECO:0000256" key="6">
    <source>
        <dbReference type="ARBA" id="ARBA00022692"/>
    </source>
</evidence>
<dbReference type="RefSeq" id="WP_013109613.1">
    <property type="nucleotide sequence ID" value="NZ_CP036299.1"/>
</dbReference>
<dbReference type="GO" id="GO:0005886">
    <property type="term" value="C:plasma membrane"/>
    <property type="evidence" value="ECO:0007669"/>
    <property type="project" value="UniProtKB-SubCell"/>
</dbReference>
<reference evidence="12 13" key="1">
    <citation type="submission" date="2019-02" db="EMBL/GenBank/DDBJ databases">
        <title>Deep-cultivation of Planctomycetes and their phenomic and genomic characterization uncovers novel biology.</title>
        <authorList>
            <person name="Wiegand S."/>
            <person name="Jogler M."/>
            <person name="Boedeker C."/>
            <person name="Pinto D."/>
            <person name="Vollmers J."/>
            <person name="Rivas-Marin E."/>
            <person name="Kohn T."/>
            <person name="Peeters S.H."/>
            <person name="Heuer A."/>
            <person name="Rast P."/>
            <person name="Oberbeckmann S."/>
            <person name="Bunk B."/>
            <person name="Jeske O."/>
            <person name="Meyerdierks A."/>
            <person name="Storesund J.E."/>
            <person name="Kallscheuer N."/>
            <person name="Luecker S."/>
            <person name="Lage O.M."/>
            <person name="Pohl T."/>
            <person name="Merkel B.J."/>
            <person name="Hornburger P."/>
            <person name="Mueller R.-W."/>
            <person name="Bruemmer F."/>
            <person name="Labrenz M."/>
            <person name="Spormann A.M."/>
            <person name="Op den Camp H."/>
            <person name="Overmann J."/>
            <person name="Amann R."/>
            <person name="Jetten M.S.M."/>
            <person name="Mascher T."/>
            <person name="Medema M.H."/>
            <person name="Devos D.P."/>
            <person name="Kaster A.-K."/>
            <person name="Ovreas L."/>
            <person name="Rohde M."/>
            <person name="Galperin M.Y."/>
            <person name="Jogler C."/>
        </authorList>
    </citation>
    <scope>NUCLEOTIDE SEQUENCE [LARGE SCALE GENOMIC DNA]</scope>
    <source>
        <strain evidence="12 13">Spb1</strain>
    </source>
</reference>
<keyword evidence="4" id="KW-0813">Transport</keyword>